<feature type="region of interest" description="Disordered" evidence="1">
    <location>
        <begin position="659"/>
        <end position="692"/>
    </location>
</feature>
<dbReference type="EMBL" id="CAJFCV020000006">
    <property type="protein sequence ID" value="CAG9131709.1"/>
    <property type="molecule type" value="Genomic_DNA"/>
</dbReference>
<dbReference type="EMBL" id="CAJFDI010000006">
    <property type="protein sequence ID" value="CAD5235373.1"/>
    <property type="molecule type" value="Genomic_DNA"/>
</dbReference>
<feature type="region of interest" description="Disordered" evidence="1">
    <location>
        <begin position="545"/>
        <end position="604"/>
    </location>
</feature>
<protein>
    <submittedName>
        <fullName evidence="2">(pine wood nematode) hypothetical protein</fullName>
    </submittedName>
</protein>
<feature type="region of interest" description="Disordered" evidence="1">
    <location>
        <begin position="1173"/>
        <end position="1200"/>
    </location>
</feature>
<gene>
    <name evidence="2" type="ORF">BXYJ_LOCUS15464</name>
</gene>
<feature type="region of interest" description="Disordered" evidence="1">
    <location>
        <begin position="946"/>
        <end position="977"/>
    </location>
</feature>
<name>A0A7I8XCQ3_BURXY</name>
<reference evidence="2" key="1">
    <citation type="submission" date="2020-09" db="EMBL/GenBank/DDBJ databases">
        <authorList>
            <person name="Kikuchi T."/>
        </authorList>
    </citation>
    <scope>NUCLEOTIDE SEQUENCE</scope>
    <source>
        <strain evidence="2">Ka4C1</strain>
    </source>
</reference>
<proteinExistence type="predicted"/>
<comment type="caution">
    <text evidence="2">The sequence shown here is derived from an EMBL/GenBank/DDBJ whole genome shotgun (WGS) entry which is preliminary data.</text>
</comment>
<evidence type="ECO:0000256" key="1">
    <source>
        <dbReference type="SAM" id="MobiDB-lite"/>
    </source>
</evidence>
<dbReference type="Proteomes" id="UP000582659">
    <property type="component" value="Unassembled WGS sequence"/>
</dbReference>
<accession>A0A7I8XCQ3</accession>
<evidence type="ECO:0000313" key="2">
    <source>
        <dbReference type="EMBL" id="CAD5235373.1"/>
    </source>
</evidence>
<keyword evidence="3" id="KW-1185">Reference proteome</keyword>
<dbReference type="Proteomes" id="UP000659654">
    <property type="component" value="Unassembled WGS sequence"/>
</dbReference>
<feature type="region of interest" description="Disordered" evidence="1">
    <location>
        <begin position="317"/>
        <end position="348"/>
    </location>
</feature>
<evidence type="ECO:0000313" key="3">
    <source>
        <dbReference type="Proteomes" id="UP000659654"/>
    </source>
</evidence>
<feature type="compositionally biased region" description="Polar residues" evidence="1">
    <location>
        <begin position="553"/>
        <end position="565"/>
    </location>
</feature>
<feature type="compositionally biased region" description="Polar residues" evidence="1">
    <location>
        <begin position="659"/>
        <end position="672"/>
    </location>
</feature>
<sequence>MALKRPFDGITESANATSLLKHDELPSFWDATPAAGTSAQSEVGTGPVEDELNVEEPKRKVRRTATVCTGPMATPLESFTTSGRHVSVGTSQRNNPIYYTASYRYKGFGYKFCKHKTNKAGTSVRVVCFQCKLLGAKSRNTVDTTTMMLKTDPDEGEHICMEQGHGFTVTKLLMEQQMRSINQLVKKLPNSITPQKGTEMIYNKLKECFEGHPEQSKLLAKLKTNIRQRMMYHANTSTRSEETVPTSWEDDCREIMEHAVHQGNQDEGAPQGDIHPMPEPITDKNVPDFDDEALNDALEAIVSVALKQEVPICNTVSTEGTSAQREPGASQAEDEPNVEEPKRKPRRTAMACTGPMATPLESFTTSGCHVSVGTSQRNNPIYYTASNRYKGFGYKFCKHKANKAGTSVRVFCFQCKLLGEKSRNTVDTRTMMLKTDPDEGKHVCMERGHGFPITKVLMEQQMRLVNQLVKKHPNSITPEEGTEMIYNKLKECFEGHPEQSKLLGKLKTNIRKRMLYHANTSAGVEETVPTFWEDDCREIMERAVHQQNRQDDSVSQVDIQPTSSEPIPGQNVPDFDEDSQDEGVPPGDIKPTSEPIPDYNAPEFDDEALNDALEAIASFALKQELSPSHGENRTQSVLAPPLQMPIVEPPPKNVPICNTESAEGTSAQSEPVASQAEDELNVEEPKRKPRRTAMACTGPMATPLESFTTSGRHVSVGTSQRNNPIYYTASNRYKGFGYKFCKHKTNKAGTSVRVICFQCKLLGEKSRNTVDTRTMMLKTDPDDGKHVCMERGHGFTITKVLMEQQMRSINQLVKKLPNAITPEKGSEMIYNKLKECFEGHPEQSKLLGKLKTNIRKRMLYHANTSAGLEETLPTSWEDDCHEIMEHTVHQRDHGEGVPQVDVQPTSSEPIPAQNVPEFDDEALNDALEAIASFALKQEVPICNTASTEGTSAQNEPDVGQTEDELNVEEPKRKPRRTAMACTGPMATPLESFTTSGRHVSVGTSQRNNPIYYTASNRYKGFGYKFCKHKTNKAGTSVRVICFQCKLLGEKSRNTVDTRTMMLKTDPDDGKHVCMERGHGFPITKVLMEQQMRLVNQLVKKHPNSITPEEGTEMIYNKLKDCFEGHPEQSKLIGKLKTNIRKRMLYHANTSAGLEETLPTSWEDDCREVIEHGVQQDSQDEGVPQVEIQPTPSEPIPAQNVPEFDDEALNDALEAIASVELKKELSPPHGENGTQSALAPPLQMPIAEPLPQNASFWDATSAAGTSAQSEVDTELVEDELNVEEPKKKVRRTATVCTGPMATPMESFTTFGRRVSVGTSQRNNPIYYTASNRYKGFGYKFSKNENKTNKAGTSVRVICVQCKLLGGRSRNTVDTTTMMLKSDPDKGKHICMERGHGLPTTKVLMEQKMRSLNQLVKKHPNAITPQKGSEIIYNKVKECFEGHPQQSAILGKLKTNARKRMLYHANTSAPSESIPDKSVPDFDDEALNDALEAIASVAFKQELSAPDEENVYWLTKFSFLLVSREPLGLEPPNSA</sequence>
<organism evidence="2 3">
    <name type="scientific">Bursaphelenchus xylophilus</name>
    <name type="common">Pinewood nematode worm</name>
    <name type="synonym">Aphelenchoides xylophilus</name>
    <dbReference type="NCBI Taxonomy" id="6326"/>
    <lineage>
        <taxon>Eukaryota</taxon>
        <taxon>Metazoa</taxon>
        <taxon>Ecdysozoa</taxon>
        <taxon>Nematoda</taxon>
        <taxon>Chromadorea</taxon>
        <taxon>Rhabditida</taxon>
        <taxon>Tylenchina</taxon>
        <taxon>Tylenchomorpha</taxon>
        <taxon>Aphelenchoidea</taxon>
        <taxon>Aphelenchoididae</taxon>
        <taxon>Bursaphelenchus</taxon>
    </lineage>
</organism>